<name>A0AC60PPV0_IXOPE</name>
<sequence length="126" mass="14293">MAIDPSSHRHHAKLTPIDVLALFVLDQKLLGEASEWWPFVDSLPRTFTTPVFLRRKVVESLPKDLREDVQTGITFIQRTFLKLKVLLGGHVEEEPEVQCLSTGFTVEPLCVGLDSSQHAVYLRARQ</sequence>
<comment type="caution">
    <text evidence="1">The sequence shown here is derived from an EMBL/GenBank/DDBJ whole genome shotgun (WGS) entry which is preliminary data.</text>
</comment>
<protein>
    <submittedName>
        <fullName evidence="1">Uncharacterized protein</fullName>
    </submittedName>
</protein>
<evidence type="ECO:0000313" key="2">
    <source>
        <dbReference type="Proteomes" id="UP000805193"/>
    </source>
</evidence>
<accession>A0AC60PPV0</accession>
<keyword evidence="2" id="KW-1185">Reference proteome</keyword>
<organism evidence="1 2">
    <name type="scientific">Ixodes persulcatus</name>
    <name type="common">Taiga tick</name>
    <dbReference type="NCBI Taxonomy" id="34615"/>
    <lineage>
        <taxon>Eukaryota</taxon>
        <taxon>Metazoa</taxon>
        <taxon>Ecdysozoa</taxon>
        <taxon>Arthropoda</taxon>
        <taxon>Chelicerata</taxon>
        <taxon>Arachnida</taxon>
        <taxon>Acari</taxon>
        <taxon>Parasitiformes</taxon>
        <taxon>Ixodida</taxon>
        <taxon>Ixodoidea</taxon>
        <taxon>Ixodidae</taxon>
        <taxon>Ixodinae</taxon>
        <taxon>Ixodes</taxon>
    </lineage>
</organism>
<dbReference type="EMBL" id="JABSTQ010010151">
    <property type="protein sequence ID" value="KAG0423061.1"/>
    <property type="molecule type" value="Genomic_DNA"/>
</dbReference>
<reference evidence="1 2" key="1">
    <citation type="journal article" date="2020" name="Cell">
        <title>Large-Scale Comparative Analyses of Tick Genomes Elucidate Their Genetic Diversity and Vector Capacities.</title>
        <authorList>
            <consortium name="Tick Genome and Microbiome Consortium (TIGMIC)"/>
            <person name="Jia N."/>
            <person name="Wang J."/>
            <person name="Shi W."/>
            <person name="Du L."/>
            <person name="Sun Y."/>
            <person name="Zhan W."/>
            <person name="Jiang J.F."/>
            <person name="Wang Q."/>
            <person name="Zhang B."/>
            <person name="Ji P."/>
            <person name="Bell-Sakyi L."/>
            <person name="Cui X.M."/>
            <person name="Yuan T.T."/>
            <person name="Jiang B.G."/>
            <person name="Yang W.F."/>
            <person name="Lam T.T."/>
            <person name="Chang Q.C."/>
            <person name="Ding S.J."/>
            <person name="Wang X.J."/>
            <person name="Zhu J.G."/>
            <person name="Ruan X.D."/>
            <person name="Zhao L."/>
            <person name="Wei J.T."/>
            <person name="Ye R.Z."/>
            <person name="Que T.C."/>
            <person name="Du C.H."/>
            <person name="Zhou Y.H."/>
            <person name="Cheng J.X."/>
            <person name="Dai P.F."/>
            <person name="Guo W.B."/>
            <person name="Han X.H."/>
            <person name="Huang E.J."/>
            <person name="Li L.F."/>
            <person name="Wei W."/>
            <person name="Gao Y.C."/>
            <person name="Liu J.Z."/>
            <person name="Shao H.Z."/>
            <person name="Wang X."/>
            <person name="Wang C.C."/>
            <person name="Yang T.C."/>
            <person name="Huo Q.B."/>
            <person name="Li W."/>
            <person name="Chen H.Y."/>
            <person name="Chen S.E."/>
            <person name="Zhou L.G."/>
            <person name="Ni X.B."/>
            <person name="Tian J.H."/>
            <person name="Sheng Y."/>
            <person name="Liu T."/>
            <person name="Pan Y.S."/>
            <person name="Xia L.Y."/>
            <person name="Li J."/>
            <person name="Zhao F."/>
            <person name="Cao W.C."/>
        </authorList>
    </citation>
    <scope>NUCLEOTIDE SEQUENCE [LARGE SCALE GENOMIC DNA]</scope>
    <source>
        <strain evidence="1">Iper-2018</strain>
    </source>
</reference>
<proteinExistence type="predicted"/>
<dbReference type="Proteomes" id="UP000805193">
    <property type="component" value="Unassembled WGS sequence"/>
</dbReference>
<gene>
    <name evidence="1" type="ORF">HPB47_001154</name>
</gene>
<evidence type="ECO:0000313" key="1">
    <source>
        <dbReference type="EMBL" id="KAG0423061.1"/>
    </source>
</evidence>